<accession>A0A6J1WUM6</accession>
<dbReference type="KEGG" id="gmw:113518812"/>
<feature type="transmembrane region" description="Helical" evidence="13">
    <location>
        <begin position="86"/>
        <end position="110"/>
    </location>
</feature>
<dbReference type="CTD" id="55706"/>
<protein>
    <submittedName>
        <fullName evidence="15">Nucleoporin NDC1-like</fullName>
    </submittedName>
</protein>
<evidence type="ECO:0000313" key="14">
    <source>
        <dbReference type="Proteomes" id="UP001652740"/>
    </source>
</evidence>
<keyword evidence="9" id="KW-0811">Translocation</keyword>
<evidence type="ECO:0000313" key="15">
    <source>
        <dbReference type="RefSeq" id="XP_026759609.1"/>
    </source>
</evidence>
<name>A0A6J1WUM6_GALME</name>
<evidence type="ECO:0000256" key="7">
    <source>
        <dbReference type="ARBA" id="ARBA00022927"/>
    </source>
</evidence>
<dbReference type="GO" id="GO:0031965">
    <property type="term" value="C:nuclear membrane"/>
    <property type="evidence" value="ECO:0007669"/>
    <property type="project" value="UniProtKB-SubCell"/>
</dbReference>
<dbReference type="RefSeq" id="XP_026759609.1">
    <property type="nucleotide sequence ID" value="XM_026903808.2"/>
</dbReference>
<keyword evidence="8 13" id="KW-1133">Transmembrane helix</keyword>
<dbReference type="AlphaFoldDB" id="A0A6J1WUM6"/>
<evidence type="ECO:0000256" key="11">
    <source>
        <dbReference type="ARBA" id="ARBA00023136"/>
    </source>
</evidence>
<evidence type="ECO:0000256" key="3">
    <source>
        <dbReference type="ARBA" id="ARBA00005760"/>
    </source>
</evidence>
<evidence type="ECO:0000256" key="2">
    <source>
        <dbReference type="ARBA" id="ARBA00004567"/>
    </source>
</evidence>
<dbReference type="Pfam" id="PF09531">
    <property type="entry name" value="Ndc1_Nup"/>
    <property type="match status" value="1"/>
</dbReference>
<dbReference type="PANTHER" id="PTHR13269:SF6">
    <property type="entry name" value="NUCLEOPORIN NDC1"/>
    <property type="match status" value="1"/>
</dbReference>
<evidence type="ECO:0000256" key="9">
    <source>
        <dbReference type="ARBA" id="ARBA00023010"/>
    </source>
</evidence>
<keyword evidence="7" id="KW-0653">Protein transport</keyword>
<dbReference type="Proteomes" id="UP001652740">
    <property type="component" value="Unplaced"/>
</dbReference>
<keyword evidence="12" id="KW-0539">Nucleus</keyword>
<comment type="subcellular location">
    <subcellularLocation>
        <location evidence="1">Nucleus membrane</location>
        <topology evidence="1">Multi-pass membrane protein</topology>
    </subcellularLocation>
    <subcellularLocation>
        <location evidence="2">Nucleus</location>
        <location evidence="2">Nuclear pore complex</location>
    </subcellularLocation>
</comment>
<evidence type="ECO:0000256" key="6">
    <source>
        <dbReference type="ARBA" id="ARBA00022816"/>
    </source>
</evidence>
<feature type="transmembrane region" description="Helical" evidence="13">
    <location>
        <begin position="12"/>
        <end position="34"/>
    </location>
</feature>
<dbReference type="GeneID" id="113518812"/>
<keyword evidence="6" id="KW-0509">mRNA transport</keyword>
<keyword evidence="5 13" id="KW-0812">Transmembrane</keyword>
<evidence type="ECO:0000256" key="4">
    <source>
        <dbReference type="ARBA" id="ARBA00022448"/>
    </source>
</evidence>
<evidence type="ECO:0000256" key="13">
    <source>
        <dbReference type="SAM" id="Phobius"/>
    </source>
</evidence>
<sequence length="562" mass="64419">MEAKSEIFSQRLIVAVLWNIGLQTLLAILLISIIQVDLIHPISWITAAFSEIFGWKMGLNIVLLGLVSFFQAYIYGNYFMIPLPKYFTRFSIFLNIFSLQNVTFSILYALSGYFTMSLYSSLAKNNFNTLKKKCDYYDGQCLIEQSLFLQFGGMWIGLYYFLNSHVFRPTIPLFSHVYQDKLQQIKLAISNILSTGFKNSAMPVAYYCIFYILWGNKPRAVVSDVYSLYLEDPPLDNILNLCRSGIWIGLWFYTSLFFVSVYTMKTVFNIVLTEPMKFPIESDISLTLHNALAQKSQFNGYLAAQDLRIMSMSDSARRLQIFTLSLPGGHPRNWSNLLEKCLDIIKDFTKEIEYLNGDGKPVDIDTTGQRNFMSFSPKSTLYTNNLRNMAQSPQLLELKDHNKNMVDNTFATTVKEECSTMLHKLCQKPGINYFFGELTDTKLKYLLTQSQPVMWTCEGLAFVVAASLREDKYGVVQNDLPKIMTNLINLKQNLDKLTKPGLIPRKHVLSDAIAIKLRNALISTVKRCIYKIVLTFSKYIHEIPLDPDIQIAIQPFLLCKEA</sequence>
<reference evidence="15" key="1">
    <citation type="submission" date="2025-08" db="UniProtKB">
        <authorList>
            <consortium name="RefSeq"/>
        </authorList>
    </citation>
    <scope>IDENTIFICATION</scope>
    <source>
        <tissue evidence="15">Whole larvae</tissue>
    </source>
</reference>
<dbReference type="GO" id="GO:0006999">
    <property type="term" value="P:nuclear pore organization"/>
    <property type="evidence" value="ECO:0007669"/>
    <property type="project" value="TreeGrafter"/>
</dbReference>
<dbReference type="InParanoid" id="A0A6J1WUM6"/>
<feature type="transmembrane region" description="Helical" evidence="13">
    <location>
        <begin position="54"/>
        <end position="74"/>
    </location>
</feature>
<dbReference type="OrthoDB" id="67850at2759"/>
<dbReference type="GO" id="GO:0051028">
    <property type="term" value="P:mRNA transport"/>
    <property type="evidence" value="ECO:0007669"/>
    <property type="project" value="UniProtKB-KW"/>
</dbReference>
<keyword evidence="10" id="KW-0906">Nuclear pore complex</keyword>
<evidence type="ECO:0000256" key="1">
    <source>
        <dbReference type="ARBA" id="ARBA00004232"/>
    </source>
</evidence>
<feature type="transmembrane region" description="Helical" evidence="13">
    <location>
        <begin position="250"/>
        <end position="272"/>
    </location>
</feature>
<feature type="transmembrane region" description="Helical" evidence="13">
    <location>
        <begin position="147"/>
        <end position="167"/>
    </location>
</feature>
<evidence type="ECO:0000256" key="5">
    <source>
        <dbReference type="ARBA" id="ARBA00022692"/>
    </source>
</evidence>
<evidence type="ECO:0000256" key="12">
    <source>
        <dbReference type="ARBA" id="ARBA00023242"/>
    </source>
</evidence>
<evidence type="ECO:0000256" key="8">
    <source>
        <dbReference type="ARBA" id="ARBA00022989"/>
    </source>
</evidence>
<dbReference type="InterPro" id="IPR019049">
    <property type="entry name" value="Nucleoporin_prot_Ndc1/Nup"/>
</dbReference>
<organism evidence="14 15">
    <name type="scientific">Galleria mellonella</name>
    <name type="common">Greater wax moth</name>
    <dbReference type="NCBI Taxonomy" id="7137"/>
    <lineage>
        <taxon>Eukaryota</taxon>
        <taxon>Metazoa</taxon>
        <taxon>Ecdysozoa</taxon>
        <taxon>Arthropoda</taxon>
        <taxon>Hexapoda</taxon>
        <taxon>Insecta</taxon>
        <taxon>Pterygota</taxon>
        <taxon>Neoptera</taxon>
        <taxon>Endopterygota</taxon>
        <taxon>Lepidoptera</taxon>
        <taxon>Glossata</taxon>
        <taxon>Ditrysia</taxon>
        <taxon>Pyraloidea</taxon>
        <taxon>Pyralidae</taxon>
        <taxon>Galleriinae</taxon>
        <taxon>Galleria</taxon>
    </lineage>
</organism>
<dbReference type="FunCoup" id="A0A6J1WUM6">
    <property type="interactions" value="1510"/>
</dbReference>
<dbReference type="GO" id="GO:0030674">
    <property type="term" value="F:protein-macromolecule adaptor activity"/>
    <property type="evidence" value="ECO:0007669"/>
    <property type="project" value="TreeGrafter"/>
</dbReference>
<keyword evidence="14" id="KW-1185">Reference proteome</keyword>
<dbReference type="GO" id="GO:0015031">
    <property type="term" value="P:protein transport"/>
    <property type="evidence" value="ECO:0007669"/>
    <property type="project" value="UniProtKB-KW"/>
</dbReference>
<keyword evidence="4" id="KW-0813">Transport</keyword>
<comment type="similarity">
    <text evidence="3">Belongs to the NDC1 family.</text>
</comment>
<gene>
    <name evidence="15" type="primary">LOC113518812</name>
</gene>
<keyword evidence="11 13" id="KW-0472">Membrane</keyword>
<dbReference type="PANTHER" id="PTHR13269">
    <property type="entry name" value="NUCLEOPORIN NDC1"/>
    <property type="match status" value="1"/>
</dbReference>
<evidence type="ECO:0000256" key="10">
    <source>
        <dbReference type="ARBA" id="ARBA00023132"/>
    </source>
</evidence>
<proteinExistence type="inferred from homology"/>
<dbReference type="GO" id="GO:0070762">
    <property type="term" value="C:nuclear pore transmembrane ring"/>
    <property type="evidence" value="ECO:0007669"/>
    <property type="project" value="TreeGrafter"/>
</dbReference>